<dbReference type="EMBL" id="KZ825167">
    <property type="protein sequence ID" value="PYI16552.1"/>
    <property type="molecule type" value="Genomic_DNA"/>
</dbReference>
<keyword evidence="2" id="KW-1185">Reference proteome</keyword>
<organism evidence="1 2">
    <name type="scientific">Aspergillus violaceofuscus (strain CBS 115571)</name>
    <dbReference type="NCBI Taxonomy" id="1450538"/>
    <lineage>
        <taxon>Eukaryota</taxon>
        <taxon>Fungi</taxon>
        <taxon>Dikarya</taxon>
        <taxon>Ascomycota</taxon>
        <taxon>Pezizomycotina</taxon>
        <taxon>Eurotiomycetes</taxon>
        <taxon>Eurotiomycetidae</taxon>
        <taxon>Eurotiales</taxon>
        <taxon>Aspergillaceae</taxon>
        <taxon>Aspergillus</taxon>
    </lineage>
</organism>
<gene>
    <name evidence="1" type="ORF">BO99DRAFT_217424</name>
</gene>
<evidence type="ECO:0000313" key="2">
    <source>
        <dbReference type="Proteomes" id="UP000249829"/>
    </source>
</evidence>
<evidence type="ECO:0000313" key="1">
    <source>
        <dbReference type="EMBL" id="PYI16552.1"/>
    </source>
</evidence>
<dbReference type="AlphaFoldDB" id="A0A2V5H3Q9"/>
<dbReference type="Proteomes" id="UP000249829">
    <property type="component" value="Unassembled WGS sequence"/>
</dbReference>
<name>A0A2V5H3Q9_ASPV1</name>
<protein>
    <submittedName>
        <fullName evidence="1">Uncharacterized protein</fullName>
    </submittedName>
</protein>
<sequence>MEDGCWRDQQSPTRPVGRRCTAAPGALLTQPTNPESPPALLQGRSRVSFQLSDVPLCHCAIVPLCHCAIVPLPWPVANNELLSGPSSTEVARSTVRHCGWGWPSALSFSERSTIVDYLDLVRHGATSGPTGIETGNFSLPNP</sequence>
<reference evidence="1 2" key="1">
    <citation type="submission" date="2018-02" db="EMBL/GenBank/DDBJ databases">
        <title>The genomes of Aspergillus section Nigri reveals drivers in fungal speciation.</title>
        <authorList>
            <consortium name="DOE Joint Genome Institute"/>
            <person name="Vesth T.C."/>
            <person name="Nybo J."/>
            <person name="Theobald S."/>
            <person name="Brandl J."/>
            <person name="Frisvad J.C."/>
            <person name="Nielsen K.F."/>
            <person name="Lyhne E.K."/>
            <person name="Kogle M.E."/>
            <person name="Kuo A."/>
            <person name="Riley R."/>
            <person name="Clum A."/>
            <person name="Nolan M."/>
            <person name="Lipzen A."/>
            <person name="Salamov A."/>
            <person name="Henrissat B."/>
            <person name="Wiebenga A."/>
            <person name="De vries R.P."/>
            <person name="Grigoriev I.V."/>
            <person name="Mortensen U.H."/>
            <person name="Andersen M.R."/>
            <person name="Baker S.E."/>
        </authorList>
    </citation>
    <scope>NUCLEOTIDE SEQUENCE [LARGE SCALE GENOMIC DNA]</scope>
    <source>
        <strain evidence="1 2">CBS 115571</strain>
    </source>
</reference>
<proteinExistence type="predicted"/>
<accession>A0A2V5H3Q9</accession>